<evidence type="ECO:0000313" key="2">
    <source>
        <dbReference type="EMBL" id="KAH7138470.1"/>
    </source>
</evidence>
<organism evidence="2 3">
    <name type="scientific">Dendryphion nanum</name>
    <dbReference type="NCBI Taxonomy" id="256645"/>
    <lineage>
        <taxon>Eukaryota</taxon>
        <taxon>Fungi</taxon>
        <taxon>Dikarya</taxon>
        <taxon>Ascomycota</taxon>
        <taxon>Pezizomycotina</taxon>
        <taxon>Dothideomycetes</taxon>
        <taxon>Pleosporomycetidae</taxon>
        <taxon>Pleosporales</taxon>
        <taxon>Torulaceae</taxon>
        <taxon>Dendryphion</taxon>
    </lineage>
</organism>
<comment type="caution">
    <text evidence="2">The sequence shown here is derived from an EMBL/GenBank/DDBJ whole genome shotgun (WGS) entry which is preliminary data.</text>
</comment>
<feature type="compositionally biased region" description="Acidic residues" evidence="1">
    <location>
        <begin position="439"/>
        <end position="454"/>
    </location>
</feature>
<feature type="region of interest" description="Disordered" evidence="1">
    <location>
        <begin position="431"/>
        <end position="457"/>
    </location>
</feature>
<dbReference type="OrthoDB" id="288942at2759"/>
<keyword evidence="3" id="KW-1185">Reference proteome</keyword>
<dbReference type="PANTHER" id="PTHR38790">
    <property type="entry name" value="2EXR DOMAIN-CONTAINING PROTEIN-RELATED"/>
    <property type="match status" value="1"/>
</dbReference>
<dbReference type="Proteomes" id="UP000700596">
    <property type="component" value="Unassembled WGS sequence"/>
</dbReference>
<name>A0A9P9J198_9PLEO</name>
<dbReference type="PANTHER" id="PTHR38790:SF4">
    <property type="entry name" value="2EXR DOMAIN-CONTAINING PROTEIN"/>
    <property type="match status" value="1"/>
</dbReference>
<sequence length="475" mass="53400">MYYGKHVEPLAFSLVSPFSTSPIKPQHDSQLVSLPTEIKSYIWEYALTDTTSCPPFADNRWRRDHVLKGNLPKSDVAVALLATCKLIYLSTYKLPFLLNPFIVYGFGTLPSYDITRPSFVELHPWQFGLIQKLDISLQQVGLEGASLSRYLETWRAQERHTGAVIAPRFYQETRGKYPNAPVTHSFNFGLIQRPPLSSSVRSSSFQGVSITTFKSPDKSLYPTGTSSIPYVLAMPALPLTHLTLRLSRTDWWTWGDPPSSTSSAQQLGLDPAFGDGGSGDNERPVHHRMIHLATQRRTGQWPNPYYKNPAPTHYMETWGAAVGKLQDLKCLELVLETFAAKEAQLDVVVGCAETWRFPLDGVGAELVWDGNVEKGRYRLNEYDWYYENDSEGPVDGEENGSEMNIDEDMGTRLAEEGGDDSASVASSVTMVNAVSNQAESDDNNEEEEEEDSDDYWAMKNPYAEVRIIRFKRARV</sequence>
<proteinExistence type="predicted"/>
<protein>
    <submittedName>
        <fullName evidence="2">Uncharacterized protein</fullName>
    </submittedName>
</protein>
<dbReference type="EMBL" id="JAGMWT010000001">
    <property type="protein sequence ID" value="KAH7138470.1"/>
    <property type="molecule type" value="Genomic_DNA"/>
</dbReference>
<dbReference type="AlphaFoldDB" id="A0A9P9J198"/>
<accession>A0A9P9J198</accession>
<evidence type="ECO:0000313" key="3">
    <source>
        <dbReference type="Proteomes" id="UP000700596"/>
    </source>
</evidence>
<gene>
    <name evidence="2" type="ORF">B0J11DRAFT_16238</name>
</gene>
<evidence type="ECO:0000256" key="1">
    <source>
        <dbReference type="SAM" id="MobiDB-lite"/>
    </source>
</evidence>
<reference evidence="2" key="1">
    <citation type="journal article" date="2021" name="Nat. Commun.">
        <title>Genetic determinants of endophytism in the Arabidopsis root mycobiome.</title>
        <authorList>
            <person name="Mesny F."/>
            <person name="Miyauchi S."/>
            <person name="Thiergart T."/>
            <person name="Pickel B."/>
            <person name="Atanasova L."/>
            <person name="Karlsson M."/>
            <person name="Huettel B."/>
            <person name="Barry K.W."/>
            <person name="Haridas S."/>
            <person name="Chen C."/>
            <person name="Bauer D."/>
            <person name="Andreopoulos W."/>
            <person name="Pangilinan J."/>
            <person name="LaButti K."/>
            <person name="Riley R."/>
            <person name="Lipzen A."/>
            <person name="Clum A."/>
            <person name="Drula E."/>
            <person name="Henrissat B."/>
            <person name="Kohler A."/>
            <person name="Grigoriev I.V."/>
            <person name="Martin F.M."/>
            <person name="Hacquard S."/>
        </authorList>
    </citation>
    <scope>NUCLEOTIDE SEQUENCE</scope>
    <source>
        <strain evidence="2">MPI-CAGE-CH-0243</strain>
    </source>
</reference>